<dbReference type="Proteomes" id="UP001164250">
    <property type="component" value="Chromosome 6"/>
</dbReference>
<dbReference type="EMBL" id="CM047902">
    <property type="protein sequence ID" value="KAJ0094571.1"/>
    <property type="molecule type" value="Genomic_DNA"/>
</dbReference>
<organism evidence="1 2">
    <name type="scientific">Pistacia atlantica</name>
    <dbReference type="NCBI Taxonomy" id="434234"/>
    <lineage>
        <taxon>Eukaryota</taxon>
        <taxon>Viridiplantae</taxon>
        <taxon>Streptophyta</taxon>
        <taxon>Embryophyta</taxon>
        <taxon>Tracheophyta</taxon>
        <taxon>Spermatophyta</taxon>
        <taxon>Magnoliopsida</taxon>
        <taxon>eudicotyledons</taxon>
        <taxon>Gunneridae</taxon>
        <taxon>Pentapetalae</taxon>
        <taxon>rosids</taxon>
        <taxon>malvids</taxon>
        <taxon>Sapindales</taxon>
        <taxon>Anacardiaceae</taxon>
        <taxon>Pistacia</taxon>
    </lineage>
</organism>
<accession>A0ACC1B6K1</accession>
<sequence>MTYTLPLGEMLGRRTHNVQCGPPA</sequence>
<protein>
    <submittedName>
        <fullName evidence="1">Uncharacterized protein</fullName>
    </submittedName>
</protein>
<keyword evidence="2" id="KW-1185">Reference proteome</keyword>
<gene>
    <name evidence="1" type="ORF">Patl1_16781</name>
</gene>
<evidence type="ECO:0000313" key="2">
    <source>
        <dbReference type="Proteomes" id="UP001164250"/>
    </source>
</evidence>
<reference evidence="2" key="1">
    <citation type="journal article" date="2023" name="G3 (Bethesda)">
        <title>Genome assembly and association tests identify interacting loci associated with vigor, precocity, and sex in interspecific pistachio rootstocks.</title>
        <authorList>
            <person name="Palmer W."/>
            <person name="Jacygrad E."/>
            <person name="Sagayaradj S."/>
            <person name="Cavanaugh K."/>
            <person name="Han R."/>
            <person name="Bertier L."/>
            <person name="Beede B."/>
            <person name="Kafkas S."/>
            <person name="Golino D."/>
            <person name="Preece J."/>
            <person name="Michelmore R."/>
        </authorList>
    </citation>
    <scope>NUCLEOTIDE SEQUENCE [LARGE SCALE GENOMIC DNA]</scope>
</reference>
<evidence type="ECO:0000313" key="1">
    <source>
        <dbReference type="EMBL" id="KAJ0094571.1"/>
    </source>
</evidence>
<proteinExistence type="predicted"/>
<comment type="caution">
    <text evidence="1">The sequence shown here is derived from an EMBL/GenBank/DDBJ whole genome shotgun (WGS) entry which is preliminary data.</text>
</comment>
<name>A0ACC1B6K1_9ROSI</name>